<comment type="subcellular location">
    <subcellularLocation>
        <location evidence="3">Nucleus lamina</location>
    </subcellularLocation>
</comment>
<dbReference type="InterPro" id="IPR040418">
    <property type="entry name" value="CRWN"/>
</dbReference>
<keyword evidence="1 5" id="KW-0175">Coiled coil</keyword>
<feature type="coiled-coil region" evidence="5">
    <location>
        <begin position="580"/>
        <end position="743"/>
    </location>
</feature>
<evidence type="ECO:0000256" key="2">
    <source>
        <dbReference type="ARBA" id="ARBA00023242"/>
    </source>
</evidence>
<evidence type="ECO:0000256" key="5">
    <source>
        <dbReference type="SAM" id="Coils"/>
    </source>
</evidence>
<dbReference type="Proteomes" id="UP000250235">
    <property type="component" value="Unassembled WGS sequence"/>
</dbReference>
<name>A0A2Z7B5Z2_9LAMI</name>
<evidence type="ECO:0000313" key="8">
    <source>
        <dbReference type="Proteomes" id="UP000250235"/>
    </source>
</evidence>
<dbReference type="PANTHER" id="PTHR31908">
    <property type="entry name" value="PROTEIN CROWDED NUCLEI 4"/>
    <property type="match status" value="1"/>
</dbReference>
<organism evidence="7 8">
    <name type="scientific">Dorcoceras hygrometricum</name>
    <dbReference type="NCBI Taxonomy" id="472368"/>
    <lineage>
        <taxon>Eukaryota</taxon>
        <taxon>Viridiplantae</taxon>
        <taxon>Streptophyta</taxon>
        <taxon>Embryophyta</taxon>
        <taxon>Tracheophyta</taxon>
        <taxon>Spermatophyta</taxon>
        <taxon>Magnoliopsida</taxon>
        <taxon>eudicotyledons</taxon>
        <taxon>Gunneridae</taxon>
        <taxon>Pentapetalae</taxon>
        <taxon>asterids</taxon>
        <taxon>lamiids</taxon>
        <taxon>Lamiales</taxon>
        <taxon>Gesneriaceae</taxon>
        <taxon>Didymocarpoideae</taxon>
        <taxon>Trichosporeae</taxon>
        <taxon>Loxocarpinae</taxon>
        <taxon>Dorcoceras</taxon>
    </lineage>
</organism>
<keyword evidence="8" id="KW-1185">Reference proteome</keyword>
<keyword evidence="2" id="KW-0539">Nucleus</keyword>
<evidence type="ECO:0000256" key="4">
    <source>
        <dbReference type="ARBA" id="ARBA00024208"/>
    </source>
</evidence>
<dbReference type="AlphaFoldDB" id="A0A2Z7B5Z2"/>
<sequence length="927" mass="108384">MVGSSSQTEKLAVTPRAPAAVALSPNPGSVRVLKTPLTDEVLWKRLKESGLDEESIKRRDKAALIAYIAKLEAELYEHQHHMGLLIMEKKEWLSKLDEAKSVAESTELKYKRLQASHVTDLAEAKKREDSMRKALGIEKECLKNIEKTLHELRAEYAELKVDAESKYAEAKNMVEAANNKLLEAEEKWRAAECLESEASRYHRIAERKLHEVEEREDDLRRRMTTLKSELDVKEKDIQHERLALSERQKVQQLTQERLLEGQGLLNQREEYVFTRTQELERLEKKLEDMKLRLEKDQRYLNEEKLALQSKASSISAREEAVIRRECDLLRKEEDLLLLQAKLASKESDNVQEVIFNHEATLQRKNSAFEAELVDKRKLMEDEMNAKRRVLELRELDLRQREDYTSERELELDNESKRLQEREKEVEERSTLVQEKEKNLLTAEEELESKKRALQLEKEQINQNMIDLQKSLDSLEEKRKIINDAEEKVKSTKSATNEFLTLELRLKEEIDTIRAQKQDLEAEADHLKEEKAKFEAEWELIDEKREELARQAKHIAEEKLIISKFLKDERDSLTAERTAMRDQYKQDLESLSRDREAFMSELEHERSEWFSKFQKERSDLLLEMELQKEELENCVSKRREEIESYLKEREMEIEEEKEKEVQHINSLKETVQKELEHVNSEMRRLDAERKEINLDREKRDQEWAELNNSIDELKVQREKLEKQRELLRADREEILAQIDSLKKLEDLRDRLDSIAEREMYLSTLQENIQKSSSFLIPQNGFALDQNVNIGNGFEHDIPKSLKSASPIAASFSWLKRCADTLLEQRPSNKKRRKEKDVTTELELEAATLCLSEKLSVPEMGNAVVPFDQTLVGAEKTSVCVDKIITIQEVTTTVAVERTIADSKVSEPVDSSDSSCSLVADHYLSYLDG</sequence>
<feature type="coiled-coil region" evidence="5">
    <location>
        <begin position="272"/>
        <end position="299"/>
    </location>
</feature>
<reference evidence="7 8" key="1">
    <citation type="journal article" date="2015" name="Proc. Natl. Acad. Sci. U.S.A.">
        <title>The resurrection genome of Boea hygrometrica: A blueprint for survival of dehydration.</title>
        <authorList>
            <person name="Xiao L."/>
            <person name="Yang G."/>
            <person name="Zhang L."/>
            <person name="Yang X."/>
            <person name="Zhao S."/>
            <person name="Ji Z."/>
            <person name="Zhou Q."/>
            <person name="Hu M."/>
            <person name="Wang Y."/>
            <person name="Chen M."/>
            <person name="Xu Y."/>
            <person name="Jin H."/>
            <person name="Xiao X."/>
            <person name="Hu G."/>
            <person name="Bao F."/>
            <person name="Hu Y."/>
            <person name="Wan P."/>
            <person name="Li L."/>
            <person name="Deng X."/>
            <person name="Kuang T."/>
            <person name="Xiang C."/>
            <person name="Zhu J.K."/>
            <person name="Oliver M.J."/>
            <person name="He Y."/>
        </authorList>
    </citation>
    <scope>NUCLEOTIDE SEQUENCE [LARGE SCALE GENOMIC DNA]</scope>
    <source>
        <strain evidence="8">cv. XS01</strain>
    </source>
</reference>
<evidence type="ECO:0000256" key="3">
    <source>
        <dbReference type="ARBA" id="ARBA00024186"/>
    </source>
</evidence>
<dbReference type="OrthoDB" id="673795at2759"/>
<proteinExistence type="inferred from homology"/>
<accession>A0A2Z7B5Z2</accession>
<dbReference type="GO" id="GO:0006997">
    <property type="term" value="P:nucleus organization"/>
    <property type="evidence" value="ECO:0007669"/>
    <property type="project" value="InterPro"/>
</dbReference>
<feature type="region of interest" description="Disordered" evidence="6">
    <location>
        <begin position="404"/>
        <end position="426"/>
    </location>
</feature>
<dbReference type="PANTHER" id="PTHR31908:SF2">
    <property type="entry name" value="PROTEIN CROWDED NUCLEI 4"/>
    <property type="match status" value="1"/>
</dbReference>
<dbReference type="EMBL" id="KV008815">
    <property type="protein sequence ID" value="KZV29915.1"/>
    <property type="molecule type" value="Genomic_DNA"/>
</dbReference>
<protein>
    <submittedName>
        <fullName evidence="7">Nuclear matrix constituent protein 1-like protein-like</fullName>
    </submittedName>
</protein>
<evidence type="ECO:0000313" key="7">
    <source>
        <dbReference type="EMBL" id="KZV29915.1"/>
    </source>
</evidence>
<comment type="similarity">
    <text evidence="4">Belongs to the CRWN family.</text>
</comment>
<gene>
    <name evidence="7" type="ORF">F511_17339</name>
</gene>
<dbReference type="GO" id="GO:0005652">
    <property type="term" value="C:nuclear lamina"/>
    <property type="evidence" value="ECO:0007669"/>
    <property type="project" value="UniProtKB-SubCell"/>
</dbReference>
<evidence type="ECO:0000256" key="1">
    <source>
        <dbReference type="ARBA" id="ARBA00023054"/>
    </source>
</evidence>
<feature type="coiled-coil region" evidence="5">
    <location>
        <begin position="142"/>
        <end position="236"/>
    </location>
</feature>
<evidence type="ECO:0000256" key="6">
    <source>
        <dbReference type="SAM" id="MobiDB-lite"/>
    </source>
</evidence>